<proteinExistence type="predicted"/>
<accession>A0A1G8XLW9</accession>
<evidence type="ECO:0000256" key="1">
    <source>
        <dbReference type="SAM" id="MobiDB-lite"/>
    </source>
</evidence>
<feature type="region of interest" description="Disordered" evidence="1">
    <location>
        <begin position="1"/>
        <end position="55"/>
    </location>
</feature>
<evidence type="ECO:0000313" key="2">
    <source>
        <dbReference type="EMBL" id="SDJ91548.1"/>
    </source>
</evidence>
<gene>
    <name evidence="2" type="ORF">SAMN05216212_1155</name>
</gene>
<name>A0A1G8XLW9_9GAMM</name>
<dbReference type="EMBL" id="FNFH01000002">
    <property type="protein sequence ID" value="SDJ91548.1"/>
    <property type="molecule type" value="Genomic_DNA"/>
</dbReference>
<evidence type="ECO:0000313" key="3">
    <source>
        <dbReference type="Proteomes" id="UP000199305"/>
    </source>
</evidence>
<reference evidence="3" key="1">
    <citation type="submission" date="2016-10" db="EMBL/GenBank/DDBJ databases">
        <authorList>
            <person name="Varghese N."/>
            <person name="Submissions S."/>
        </authorList>
    </citation>
    <scope>NUCLEOTIDE SEQUENCE [LARGE SCALE GENOMIC DNA]</scope>
    <source>
        <strain evidence="3">CGMCC 1.10658</strain>
    </source>
</reference>
<keyword evidence="3" id="KW-1185">Reference proteome</keyword>
<protein>
    <submittedName>
        <fullName evidence="2">Uncharacterized protein</fullName>
    </submittedName>
</protein>
<dbReference type="STRING" id="658219.SAMN05216212_1155"/>
<sequence>MIVSRQGRREIALRPSGAGGSVARFPGASNSENVGDLNVGGTAPSESVGRGMEIA</sequence>
<dbReference type="Proteomes" id="UP000199305">
    <property type="component" value="Unassembled WGS sequence"/>
</dbReference>
<organism evidence="2 3">
    <name type="scientific">Microbulbifer yueqingensis</name>
    <dbReference type="NCBI Taxonomy" id="658219"/>
    <lineage>
        <taxon>Bacteria</taxon>
        <taxon>Pseudomonadati</taxon>
        <taxon>Pseudomonadota</taxon>
        <taxon>Gammaproteobacteria</taxon>
        <taxon>Cellvibrionales</taxon>
        <taxon>Microbulbiferaceae</taxon>
        <taxon>Microbulbifer</taxon>
    </lineage>
</organism>
<dbReference type="AlphaFoldDB" id="A0A1G8XLW9"/>